<feature type="domain" description="Peptidase A2" evidence="2">
    <location>
        <begin position="898"/>
        <end position="932"/>
    </location>
</feature>
<comment type="caution">
    <text evidence="3">The sequence shown here is derived from an EMBL/GenBank/DDBJ whole genome shotgun (WGS) entry which is preliminary data.</text>
</comment>
<reference evidence="3 4" key="1">
    <citation type="submission" date="2018-02" db="EMBL/GenBank/DDBJ databases">
        <title>Genomic Encyclopedia of Archaeal and Bacterial Type Strains, Phase II (KMG-II): from individual species to whole genera.</title>
        <authorList>
            <person name="Goeker M."/>
        </authorList>
    </citation>
    <scope>NUCLEOTIDE SEQUENCE [LARGE SCALE GENOMIC DNA]</scope>
    <source>
        <strain evidence="3 4">DSM 29526</strain>
    </source>
</reference>
<dbReference type="InterPro" id="IPR001995">
    <property type="entry name" value="Peptidase_A2_cat"/>
</dbReference>
<gene>
    <name evidence="3" type="ORF">CLV84_3429</name>
</gene>
<proteinExistence type="predicted"/>
<dbReference type="GO" id="GO:0006508">
    <property type="term" value="P:proteolysis"/>
    <property type="evidence" value="ECO:0007669"/>
    <property type="project" value="InterPro"/>
</dbReference>
<organism evidence="3 4">
    <name type="scientific">Neolewinella xylanilytica</name>
    <dbReference type="NCBI Taxonomy" id="1514080"/>
    <lineage>
        <taxon>Bacteria</taxon>
        <taxon>Pseudomonadati</taxon>
        <taxon>Bacteroidota</taxon>
        <taxon>Saprospiria</taxon>
        <taxon>Saprospirales</taxon>
        <taxon>Lewinellaceae</taxon>
        <taxon>Neolewinella</taxon>
    </lineage>
</organism>
<dbReference type="InterPro" id="IPR013517">
    <property type="entry name" value="FG-GAP"/>
</dbReference>
<protein>
    <submittedName>
        <fullName evidence="3">VCBS repeat protein</fullName>
    </submittedName>
</protein>
<dbReference type="Pfam" id="PF13517">
    <property type="entry name" value="FG-GAP_3"/>
    <property type="match status" value="5"/>
</dbReference>
<dbReference type="GO" id="GO:0004190">
    <property type="term" value="F:aspartic-type endopeptidase activity"/>
    <property type="evidence" value="ECO:0007669"/>
    <property type="project" value="InterPro"/>
</dbReference>
<evidence type="ECO:0000313" key="4">
    <source>
        <dbReference type="Proteomes" id="UP000237662"/>
    </source>
</evidence>
<dbReference type="InterPro" id="IPR011519">
    <property type="entry name" value="UnbV_ASPIC"/>
</dbReference>
<evidence type="ECO:0000313" key="3">
    <source>
        <dbReference type="EMBL" id="PPK86500.1"/>
    </source>
</evidence>
<name>A0A2S6I5R8_9BACT</name>
<dbReference type="Pfam" id="PF07593">
    <property type="entry name" value="UnbV_ASPIC"/>
    <property type="match status" value="1"/>
</dbReference>
<evidence type="ECO:0000259" key="2">
    <source>
        <dbReference type="PROSITE" id="PS50175"/>
    </source>
</evidence>
<dbReference type="PANTHER" id="PTHR16026:SF0">
    <property type="entry name" value="CARTILAGE ACIDIC PROTEIN 1"/>
    <property type="match status" value="1"/>
</dbReference>
<dbReference type="PROSITE" id="PS50175">
    <property type="entry name" value="ASP_PROT_RETROV"/>
    <property type="match status" value="1"/>
</dbReference>
<dbReference type="Proteomes" id="UP000237662">
    <property type="component" value="Unassembled WGS sequence"/>
</dbReference>
<dbReference type="EMBL" id="PTJC01000006">
    <property type="protein sequence ID" value="PPK86500.1"/>
    <property type="molecule type" value="Genomic_DNA"/>
</dbReference>
<dbReference type="OrthoDB" id="9816120at2"/>
<dbReference type="InterPro" id="IPR028994">
    <property type="entry name" value="Integrin_alpha_N"/>
</dbReference>
<dbReference type="PANTHER" id="PTHR16026">
    <property type="entry name" value="CARTILAGE ACIDIC PROTEIN 1"/>
    <property type="match status" value="1"/>
</dbReference>
<dbReference type="SUPFAM" id="SSF69318">
    <property type="entry name" value="Integrin alpha N-terminal domain"/>
    <property type="match status" value="2"/>
</dbReference>
<dbReference type="AlphaFoldDB" id="A0A2S6I5R8"/>
<evidence type="ECO:0000256" key="1">
    <source>
        <dbReference type="ARBA" id="ARBA00022729"/>
    </source>
</evidence>
<sequence length="1146" mass="126760">MRSPASIESRKRFNKLSVRVHSLRLRLSQWRPHGAVGCLAALLLFISCTEQDAEQQTPAGFELLTGDETGLTFRNDPQMDEVLNVFSYMYFYNGGGLAAGDFNNDGLPDLYFTANRDDNALFLNEGNLQFRDVTVAAGIAGQDSWTTGASVVDINQDGWLDIYVTQVSGYAAMQGFNQLYLNQGADANGVPAFREAAAEYGLDQVGFGTQAVFLDYDGDGDLDCFQLNHSVHQNGTFGPRERFDQQGRHPLAGDRLLRNDGLPDGVGGGGFTDVSVEAGIIGTALGYGLGVSVGDINNDGWPDIYVGNDFHENDYLYLNQQNGTFREVLTERLRHTSRFTMGVDMADLNNDGYTDIFSLDMLPEDPVILKQSLAEDGFDVFRFKLGFGYNPQFSRNTLQFNNGDGTFSEIAARAGVHATDWSWGPLFFDMNDDGFTDLFVSNGIPRRMNDIDWINFKTQDNSLPGTEPATKPSDELEYVAKMPQIKLYNKFFQNDRHLHFTDLSQGVTGAATSYSNSAVFVDLDLDGDLDIVTNNIEDYPYIYRNQLREGGGKSARDSDAYLNVELVGPDKNLNAIGASVVVFSGNGRQRVENHPARGFQSSALGPLHIGLGDSTTVDSMLLIWPDGTYTRLDTSRYNRTVTATYATGLPKFDYTSLGKTNQFAPLADETAGSGIKHSHTENQFVDFNREPLIPHMVSTEGPGLAVGDLNGDGLDDFFVGSSKYERSALYFQNPAGRFTSPEVPAIEQDSIYEDVDAAFADLDNDGDLDLIVAAGGNEFEKQHLPRKQRTYLNDGAGNFTRTDVLNGVYATASRVLPMDFDGDGLVDLVVTGRVVPNDYGRIPRSYLFRNRGELQFQDVTEKLAPGLASLGRITDAKWADLDGDEDPDLVVAVEWGHVAALMNTGANFSVVELSDRTGWWSCVEVADVDGDGDLDVLAGNFGTNNKLQPTVAHPVRLYVNDFDHNGREETVLTYYVQGREIPFANYAELLKQLPYLKKKFIYARDFARATPQELFGADAWRQARIFSIETMESMLFEQAADGHFRSKALPDRLQWSSIHAIQKMSDAADKTRFLVGGNFHSANIEMGWYDAGRLSVLTIDKQLRMEVNPIEGEVSGQVRRLSTLDVGSDRPAYLVAFNNDSLRLFR</sequence>
<accession>A0A2S6I5R8</accession>
<dbReference type="Gene3D" id="2.130.10.130">
    <property type="entry name" value="Integrin alpha, N-terminal"/>
    <property type="match status" value="4"/>
</dbReference>
<keyword evidence="4" id="KW-1185">Reference proteome</keyword>
<keyword evidence="1" id="KW-0732">Signal</keyword>
<dbReference type="InterPro" id="IPR027039">
    <property type="entry name" value="Crtac1"/>
</dbReference>